<sequence>MDVGIPLLYTTAGAAKRLNCGKTTLYHLIMTGQLESITIGRARRIPAVALEAYVERLRHAATADDAA</sequence>
<dbReference type="AlphaFoldDB" id="A0A1N5ZX69"/>
<proteinExistence type="predicted"/>
<dbReference type="NCBIfam" id="TIGR01764">
    <property type="entry name" value="excise"/>
    <property type="match status" value="1"/>
</dbReference>
<dbReference type="InterPro" id="IPR010093">
    <property type="entry name" value="SinI_DNA-bd"/>
</dbReference>
<dbReference type="OrthoDB" id="1093249at2"/>
<dbReference type="RefSeq" id="WP_074315346.1">
    <property type="nucleotide sequence ID" value="NZ_FSQT01000002.1"/>
</dbReference>
<dbReference type="Proteomes" id="UP000185124">
    <property type="component" value="Unassembled WGS sequence"/>
</dbReference>
<accession>A0A1N5ZX69</accession>
<protein>
    <submittedName>
        <fullName evidence="2">DNA binding domain-containing protein, excisionase family</fullName>
    </submittedName>
</protein>
<dbReference type="GO" id="GO:0003677">
    <property type="term" value="F:DNA binding"/>
    <property type="evidence" value="ECO:0007669"/>
    <property type="project" value="InterPro"/>
</dbReference>
<name>A0A1N5ZX69_9ACTN</name>
<evidence type="ECO:0000313" key="3">
    <source>
        <dbReference type="Proteomes" id="UP000185124"/>
    </source>
</evidence>
<dbReference type="Pfam" id="PF12728">
    <property type="entry name" value="HTH_17"/>
    <property type="match status" value="1"/>
</dbReference>
<dbReference type="EMBL" id="FSQT01000002">
    <property type="protein sequence ID" value="SIN26325.1"/>
    <property type="molecule type" value="Genomic_DNA"/>
</dbReference>
<keyword evidence="3" id="KW-1185">Reference proteome</keyword>
<feature type="domain" description="Helix-turn-helix" evidence="1">
    <location>
        <begin position="8"/>
        <end position="57"/>
    </location>
</feature>
<reference evidence="3" key="1">
    <citation type="submission" date="2016-12" db="EMBL/GenBank/DDBJ databases">
        <authorList>
            <person name="Varghese N."/>
            <person name="Submissions S."/>
        </authorList>
    </citation>
    <scope>NUCLEOTIDE SEQUENCE [LARGE SCALE GENOMIC DNA]</scope>
    <source>
        <strain evidence="3">DSM 45599</strain>
    </source>
</reference>
<evidence type="ECO:0000259" key="1">
    <source>
        <dbReference type="Pfam" id="PF12728"/>
    </source>
</evidence>
<dbReference type="STRING" id="709881.SAMN04489832_4584"/>
<gene>
    <name evidence="2" type="ORF">SAMN04489832_4584</name>
</gene>
<dbReference type="InterPro" id="IPR041657">
    <property type="entry name" value="HTH_17"/>
</dbReference>
<evidence type="ECO:0000313" key="2">
    <source>
        <dbReference type="EMBL" id="SIN26325.1"/>
    </source>
</evidence>
<organism evidence="2 3">
    <name type="scientific">Micromonospora cremea</name>
    <dbReference type="NCBI Taxonomy" id="709881"/>
    <lineage>
        <taxon>Bacteria</taxon>
        <taxon>Bacillati</taxon>
        <taxon>Actinomycetota</taxon>
        <taxon>Actinomycetes</taxon>
        <taxon>Micromonosporales</taxon>
        <taxon>Micromonosporaceae</taxon>
        <taxon>Micromonospora</taxon>
    </lineage>
</organism>